<gene>
    <name evidence="15" type="primary">TIM50_3</name>
    <name evidence="15" type="ORF">g.82247</name>
</gene>
<keyword evidence="10 12" id="KW-0496">Mitochondrion</keyword>
<protein>
    <recommendedName>
        <fullName evidence="12">Mitochondrial import inner membrane translocase subunit TIM50</fullName>
    </recommendedName>
</protein>
<evidence type="ECO:0000256" key="3">
    <source>
        <dbReference type="ARBA" id="ARBA00022448"/>
    </source>
</evidence>
<accession>A0A1D1YE49</accession>
<evidence type="ECO:0000256" key="9">
    <source>
        <dbReference type="ARBA" id="ARBA00023010"/>
    </source>
</evidence>
<evidence type="ECO:0000259" key="14">
    <source>
        <dbReference type="PROSITE" id="PS50969"/>
    </source>
</evidence>
<comment type="subcellular location">
    <subcellularLocation>
        <location evidence="1 12">Mitochondrion inner membrane</location>
        <topology evidence="1 12">Single-pass membrane protein</topology>
    </subcellularLocation>
</comment>
<feature type="domain" description="FCP1 homology" evidence="14">
    <location>
        <begin position="225"/>
        <end position="368"/>
    </location>
</feature>
<evidence type="ECO:0000256" key="2">
    <source>
        <dbReference type="ARBA" id="ARBA00006344"/>
    </source>
</evidence>
<feature type="non-terminal residue" evidence="15">
    <location>
        <position position="1"/>
    </location>
</feature>
<dbReference type="PANTHER" id="PTHR12210">
    <property type="entry name" value="DULLARD PROTEIN PHOSPHATASE"/>
    <property type="match status" value="1"/>
</dbReference>
<keyword evidence="7 12" id="KW-0809">Transit peptide</keyword>
<dbReference type="GO" id="GO:0005744">
    <property type="term" value="C:TIM23 mitochondrial import inner membrane translocase complex"/>
    <property type="evidence" value="ECO:0007669"/>
    <property type="project" value="UniProtKB-UniRule"/>
</dbReference>
<dbReference type="SMART" id="SM00577">
    <property type="entry name" value="CPDc"/>
    <property type="match status" value="1"/>
</dbReference>
<dbReference type="Pfam" id="PF03031">
    <property type="entry name" value="NIF"/>
    <property type="match status" value="1"/>
</dbReference>
<dbReference type="SUPFAM" id="SSF56784">
    <property type="entry name" value="HAD-like"/>
    <property type="match status" value="1"/>
</dbReference>
<dbReference type="InterPro" id="IPR050365">
    <property type="entry name" value="TIM50"/>
</dbReference>
<evidence type="ECO:0000256" key="11">
    <source>
        <dbReference type="ARBA" id="ARBA00023136"/>
    </source>
</evidence>
<evidence type="ECO:0000256" key="4">
    <source>
        <dbReference type="ARBA" id="ARBA00022692"/>
    </source>
</evidence>
<comment type="subunit">
    <text evidence="12">Component of the TIM23 complex.</text>
</comment>
<evidence type="ECO:0000256" key="7">
    <source>
        <dbReference type="ARBA" id="ARBA00022946"/>
    </source>
</evidence>
<evidence type="ECO:0000256" key="5">
    <source>
        <dbReference type="ARBA" id="ARBA00022792"/>
    </source>
</evidence>
<organism evidence="15">
    <name type="scientific">Anthurium amnicola</name>
    <dbReference type="NCBI Taxonomy" id="1678845"/>
    <lineage>
        <taxon>Eukaryota</taxon>
        <taxon>Viridiplantae</taxon>
        <taxon>Streptophyta</taxon>
        <taxon>Embryophyta</taxon>
        <taxon>Tracheophyta</taxon>
        <taxon>Spermatophyta</taxon>
        <taxon>Magnoliopsida</taxon>
        <taxon>Liliopsida</taxon>
        <taxon>Araceae</taxon>
        <taxon>Pothoideae</taxon>
        <taxon>Potheae</taxon>
        <taxon>Anthurium</taxon>
    </lineage>
</organism>
<dbReference type="AlphaFoldDB" id="A0A1D1YE49"/>
<keyword evidence="9 12" id="KW-0811">Translocation</keyword>
<keyword evidence="6 12" id="KW-0653">Protein transport</keyword>
<dbReference type="InterPro" id="IPR036412">
    <property type="entry name" value="HAD-like_sf"/>
</dbReference>
<feature type="region of interest" description="Disordered" evidence="13">
    <location>
        <begin position="396"/>
        <end position="415"/>
    </location>
</feature>
<reference evidence="15" key="1">
    <citation type="submission" date="2015-07" db="EMBL/GenBank/DDBJ databases">
        <title>Transcriptome Assembly of Anthurium amnicola.</title>
        <authorList>
            <person name="Suzuki J."/>
        </authorList>
    </citation>
    <scope>NUCLEOTIDE SEQUENCE</scope>
</reference>
<keyword evidence="4" id="KW-0812">Transmembrane</keyword>
<proteinExistence type="inferred from homology"/>
<dbReference type="EMBL" id="GDJX01015025">
    <property type="protein sequence ID" value="JAT52911.1"/>
    <property type="molecule type" value="Transcribed_RNA"/>
</dbReference>
<evidence type="ECO:0000313" key="15">
    <source>
        <dbReference type="EMBL" id="JAT52911.1"/>
    </source>
</evidence>
<comment type="similarity">
    <text evidence="2 12">Belongs to the TIM50 family.</text>
</comment>
<dbReference type="GO" id="GO:0015031">
    <property type="term" value="P:protein transport"/>
    <property type="evidence" value="ECO:0007669"/>
    <property type="project" value="UniProtKB-KW"/>
</dbReference>
<evidence type="ECO:0000256" key="13">
    <source>
        <dbReference type="SAM" id="MobiDB-lite"/>
    </source>
</evidence>
<dbReference type="CDD" id="cd07521">
    <property type="entry name" value="HAD_FCP1-like"/>
    <property type="match status" value="1"/>
</dbReference>
<evidence type="ECO:0000256" key="6">
    <source>
        <dbReference type="ARBA" id="ARBA00022927"/>
    </source>
</evidence>
<evidence type="ECO:0000256" key="1">
    <source>
        <dbReference type="ARBA" id="ARBA00004434"/>
    </source>
</evidence>
<evidence type="ECO:0000256" key="12">
    <source>
        <dbReference type="RuleBase" id="RU365079"/>
    </source>
</evidence>
<feature type="region of interest" description="Disordered" evidence="13">
    <location>
        <begin position="20"/>
        <end position="40"/>
    </location>
</feature>
<dbReference type="FunFam" id="3.40.50.1000:FF:000019">
    <property type="entry name" value="Mitochondrial import inner membrane translocase subunit TIM50"/>
    <property type="match status" value="1"/>
</dbReference>
<keyword evidence="11" id="KW-0472">Membrane</keyword>
<name>A0A1D1YE49_9ARAE</name>
<sequence length="415" mass="46741">LPPPPFQLFFPPRYSAIAASSSSSKTLTRPPLFPSRSSERGYRTRSASVMSWLARSRRALPHLCRHAGGARPFCSPAVSANPSKEPIEAAGAVLRDQAVPPAAASSPASSAGATGAKGSRAWSSLKFGIVAALTGAVGATSYVTYAYSLDEVNEKTNAFRSSAKWTVGDDASSFGKFQALVYSAAMKLPVKTIELYLDIRKSIEEQIRGFTEPSAEKLLPDLHPQEQHVFTLILDLNETLVYSDWTRERGWRTFKRPGVDDFVERMAKFYEVVIYSDQLSMYVDPIVERLDQKGYIRYRLSRNATRYQDGKHFRDLSKLNRDPSQILYVSGHALENSLQPENCVPIKPFKCENDDTALLDLIPFLEYVARHRPTDIRPVLASYQGHDIPTEFIKRSKEHQKRMQEQKQQGFFRRR</sequence>
<dbReference type="PROSITE" id="PS50969">
    <property type="entry name" value="FCP1"/>
    <property type="match status" value="1"/>
</dbReference>
<keyword evidence="5" id="KW-0999">Mitochondrion inner membrane</keyword>
<evidence type="ECO:0000256" key="8">
    <source>
        <dbReference type="ARBA" id="ARBA00022989"/>
    </source>
</evidence>
<feature type="compositionally biased region" description="Basic and acidic residues" evidence="13">
    <location>
        <begin position="396"/>
        <end position="405"/>
    </location>
</feature>
<keyword evidence="8" id="KW-1133">Transmembrane helix</keyword>
<dbReference type="InterPro" id="IPR004274">
    <property type="entry name" value="FCP1_dom"/>
</dbReference>
<dbReference type="InterPro" id="IPR023214">
    <property type="entry name" value="HAD_sf"/>
</dbReference>
<dbReference type="Gene3D" id="3.40.50.1000">
    <property type="entry name" value="HAD superfamily/HAD-like"/>
    <property type="match status" value="1"/>
</dbReference>
<keyword evidence="3 12" id="KW-0813">Transport</keyword>
<comment type="function">
    <text evidence="12">Essential component of the TIM23 complex, a complex that mediates the translocation of transit peptide-containing proteins across the mitochondrial inner membrane.</text>
</comment>
<evidence type="ECO:0000256" key="10">
    <source>
        <dbReference type="ARBA" id="ARBA00023128"/>
    </source>
</evidence>